<dbReference type="Proteomes" id="UP001174677">
    <property type="component" value="Chromosome 3"/>
</dbReference>
<reference evidence="2" key="1">
    <citation type="journal article" date="2023" name="Plant Biotechnol. J.">
        <title>Chromosome-level wild Hevea brasiliensis genome provides new tools for genomic-assisted breeding and valuable loci to elevate rubber yield.</title>
        <authorList>
            <person name="Cheng H."/>
            <person name="Song X."/>
            <person name="Hu Y."/>
            <person name="Wu T."/>
            <person name="Yang Q."/>
            <person name="An Z."/>
            <person name="Feng S."/>
            <person name="Deng Z."/>
            <person name="Wu W."/>
            <person name="Zeng X."/>
            <person name="Tu M."/>
            <person name="Wang X."/>
            <person name="Huang H."/>
        </authorList>
    </citation>
    <scope>NUCLEOTIDE SEQUENCE</scope>
    <source>
        <strain evidence="2">MT/VB/25A 57/8</strain>
    </source>
</reference>
<protein>
    <recommendedName>
        <fullName evidence="4">Pollen Ole e 1 allergen and extensin family protein</fullName>
    </recommendedName>
</protein>
<name>A0ABQ9MXY0_HEVBR</name>
<dbReference type="EMBL" id="JARPOI010000003">
    <property type="protein sequence ID" value="KAJ9185164.1"/>
    <property type="molecule type" value="Genomic_DNA"/>
</dbReference>
<evidence type="ECO:0000313" key="2">
    <source>
        <dbReference type="EMBL" id="KAJ9185164.1"/>
    </source>
</evidence>
<dbReference type="Pfam" id="PF01190">
    <property type="entry name" value="Pollen_Ole_e_1"/>
    <property type="match status" value="1"/>
</dbReference>
<evidence type="ECO:0000256" key="1">
    <source>
        <dbReference type="SAM" id="SignalP"/>
    </source>
</evidence>
<gene>
    <name evidence="2" type="ORF">P3X46_004824</name>
</gene>
<evidence type="ECO:0008006" key="4">
    <source>
        <dbReference type="Google" id="ProtNLM"/>
    </source>
</evidence>
<keyword evidence="3" id="KW-1185">Reference proteome</keyword>
<sequence>MTNFSGCSNLVMKLIFIFIFFFILQTSMAEGYNNINPIYDLASREEMVRLAGYGEEKLSTVLITGTVLCAACLHGEPQLLAWPVSGALVTINCDTEEKWSKTTSAQVVTDEYGDFQIDLPSHLHAIPNLERICSVKVMRIPKNSACLPAFATKHMALKLSSARNGIRNYTAGKITFLHLRSRPLSACTNRERSDDQLAL</sequence>
<dbReference type="PANTHER" id="PTHR47273:SF6">
    <property type="entry name" value="POLLEN OLE E 1 ALLERGEN AND EXTENSIN FAMILY PROTEIN"/>
    <property type="match status" value="1"/>
</dbReference>
<keyword evidence="1" id="KW-0732">Signal</keyword>
<dbReference type="PANTHER" id="PTHR47273">
    <property type="entry name" value="EXPRESSED PROTEIN"/>
    <property type="match status" value="1"/>
</dbReference>
<feature type="signal peptide" evidence="1">
    <location>
        <begin position="1"/>
        <end position="29"/>
    </location>
</feature>
<proteinExistence type="predicted"/>
<organism evidence="2 3">
    <name type="scientific">Hevea brasiliensis</name>
    <name type="common">Para rubber tree</name>
    <name type="synonym">Siphonia brasiliensis</name>
    <dbReference type="NCBI Taxonomy" id="3981"/>
    <lineage>
        <taxon>Eukaryota</taxon>
        <taxon>Viridiplantae</taxon>
        <taxon>Streptophyta</taxon>
        <taxon>Embryophyta</taxon>
        <taxon>Tracheophyta</taxon>
        <taxon>Spermatophyta</taxon>
        <taxon>Magnoliopsida</taxon>
        <taxon>eudicotyledons</taxon>
        <taxon>Gunneridae</taxon>
        <taxon>Pentapetalae</taxon>
        <taxon>rosids</taxon>
        <taxon>fabids</taxon>
        <taxon>Malpighiales</taxon>
        <taxon>Euphorbiaceae</taxon>
        <taxon>Crotonoideae</taxon>
        <taxon>Micrandreae</taxon>
        <taxon>Hevea</taxon>
    </lineage>
</organism>
<evidence type="ECO:0000313" key="3">
    <source>
        <dbReference type="Proteomes" id="UP001174677"/>
    </source>
</evidence>
<accession>A0ABQ9MXY0</accession>
<feature type="chain" id="PRO_5046693525" description="Pollen Ole e 1 allergen and extensin family protein" evidence="1">
    <location>
        <begin position="30"/>
        <end position="199"/>
    </location>
</feature>
<comment type="caution">
    <text evidence="2">The sequence shown here is derived from an EMBL/GenBank/DDBJ whole genome shotgun (WGS) entry which is preliminary data.</text>
</comment>